<protein>
    <submittedName>
        <fullName evidence="1">Uncharacterized protein</fullName>
    </submittedName>
</protein>
<keyword evidence="2" id="KW-1185">Reference proteome</keyword>
<organism evidence="1 2">
    <name type="scientific">Araneus ventricosus</name>
    <name type="common">Orbweaver spider</name>
    <name type="synonym">Epeira ventricosa</name>
    <dbReference type="NCBI Taxonomy" id="182803"/>
    <lineage>
        <taxon>Eukaryota</taxon>
        <taxon>Metazoa</taxon>
        <taxon>Ecdysozoa</taxon>
        <taxon>Arthropoda</taxon>
        <taxon>Chelicerata</taxon>
        <taxon>Arachnida</taxon>
        <taxon>Araneae</taxon>
        <taxon>Araneomorphae</taxon>
        <taxon>Entelegynae</taxon>
        <taxon>Araneoidea</taxon>
        <taxon>Araneidae</taxon>
        <taxon>Araneus</taxon>
    </lineage>
</organism>
<dbReference type="Proteomes" id="UP000499080">
    <property type="component" value="Unassembled WGS sequence"/>
</dbReference>
<evidence type="ECO:0000313" key="2">
    <source>
        <dbReference type="Proteomes" id="UP000499080"/>
    </source>
</evidence>
<sequence length="104" mass="12346">MKIEKDPCLTISQQSFASMSSIMNRTDPRKGHQDINQRHSRKNPFERCADYLHLTPSRVESLAEFRGIHDVHHPQAPWWHPFRQIQRNIRVSRIMPDHPRIAQT</sequence>
<evidence type="ECO:0000313" key="1">
    <source>
        <dbReference type="EMBL" id="GBO11873.1"/>
    </source>
</evidence>
<proteinExistence type="predicted"/>
<name>A0A4Y2UGZ2_ARAVE</name>
<reference evidence="1 2" key="1">
    <citation type="journal article" date="2019" name="Sci. Rep.">
        <title>Orb-weaving spider Araneus ventricosus genome elucidates the spidroin gene catalogue.</title>
        <authorList>
            <person name="Kono N."/>
            <person name="Nakamura H."/>
            <person name="Ohtoshi R."/>
            <person name="Moran D.A.P."/>
            <person name="Shinohara A."/>
            <person name="Yoshida Y."/>
            <person name="Fujiwara M."/>
            <person name="Mori M."/>
            <person name="Tomita M."/>
            <person name="Arakawa K."/>
        </authorList>
    </citation>
    <scope>NUCLEOTIDE SEQUENCE [LARGE SCALE GENOMIC DNA]</scope>
</reference>
<comment type="caution">
    <text evidence="1">The sequence shown here is derived from an EMBL/GenBank/DDBJ whole genome shotgun (WGS) entry which is preliminary data.</text>
</comment>
<dbReference type="EMBL" id="BGPR01036598">
    <property type="protein sequence ID" value="GBO11873.1"/>
    <property type="molecule type" value="Genomic_DNA"/>
</dbReference>
<dbReference type="AlphaFoldDB" id="A0A4Y2UGZ2"/>
<accession>A0A4Y2UGZ2</accession>
<gene>
    <name evidence="1" type="ORF">AVEN_261754_1</name>
</gene>